<dbReference type="AlphaFoldDB" id="A0A086SV80"/>
<evidence type="ECO:0000256" key="9">
    <source>
        <dbReference type="ARBA" id="ARBA00023033"/>
    </source>
</evidence>
<dbReference type="EC" id="1.14.99.56" evidence="15"/>
<comment type="caution">
    <text evidence="18">The sequence shown here is derived from an EMBL/GenBank/DDBJ whole genome shotgun (WGS) entry which is preliminary data.</text>
</comment>
<evidence type="ECO:0000256" key="3">
    <source>
        <dbReference type="ARBA" id="ARBA00022525"/>
    </source>
</evidence>
<dbReference type="PANTHER" id="PTHR33353:SF10">
    <property type="entry name" value="ENDO-BETA-1,4-GLUCANASE D"/>
    <property type="match status" value="1"/>
</dbReference>
<dbReference type="GO" id="GO:0005576">
    <property type="term" value="C:extracellular region"/>
    <property type="evidence" value="ECO:0007669"/>
    <property type="project" value="UniProtKB-SubCell"/>
</dbReference>
<keyword evidence="10" id="KW-1015">Disulfide bond</keyword>
<sequence length="230" mass="24206">MKATFGLLALAGSLAHAHYTIPRVSSGGASSSSDWQHVRRTENYQHNGPVTDVRSSAMTCYELQPGTPAPETLPVSAGGTLTFQINPNIYHPGPVNVYMAKAPGSAADFDGKGNVWFKIYSDKPTITSQSITFPSDGAGSIDVKIPSCIADGEYLVRFEQIGLHSASGTNGAQLYISCAQVKVSGGSGSYSPNLMSFPGAYSPNDPGLLINIYWPIPTQYISPGGAALQC</sequence>
<dbReference type="CDD" id="cd21175">
    <property type="entry name" value="LPMO_AA9"/>
    <property type="match status" value="1"/>
</dbReference>
<dbReference type="InterPro" id="IPR049892">
    <property type="entry name" value="AA9"/>
</dbReference>
<proteinExistence type="inferred from homology"/>
<dbReference type="STRING" id="857340.A0A086SV80"/>
<evidence type="ECO:0000256" key="16">
    <source>
        <dbReference type="SAM" id="SignalP"/>
    </source>
</evidence>
<evidence type="ECO:0000256" key="15">
    <source>
        <dbReference type="ARBA" id="ARBA00047174"/>
    </source>
</evidence>
<evidence type="ECO:0000256" key="2">
    <source>
        <dbReference type="ARBA" id="ARBA00004613"/>
    </source>
</evidence>
<dbReference type="GO" id="GO:0004497">
    <property type="term" value="F:monooxygenase activity"/>
    <property type="evidence" value="ECO:0007669"/>
    <property type="project" value="UniProtKB-KW"/>
</dbReference>
<keyword evidence="5 16" id="KW-0732">Signal</keyword>
<dbReference type="OrthoDB" id="5271017at2759"/>
<keyword evidence="3" id="KW-0964">Secreted</keyword>
<evidence type="ECO:0000256" key="7">
    <source>
        <dbReference type="ARBA" id="ARBA00023002"/>
    </source>
</evidence>
<dbReference type="Pfam" id="PF03443">
    <property type="entry name" value="AA9"/>
    <property type="match status" value="1"/>
</dbReference>
<organism evidence="18 19">
    <name type="scientific">Hapsidospora chrysogenum (strain ATCC 11550 / CBS 779.69 / DSM 880 / IAM 14645 / JCM 23072 / IMI 49137)</name>
    <name type="common">Acremonium chrysogenum</name>
    <dbReference type="NCBI Taxonomy" id="857340"/>
    <lineage>
        <taxon>Eukaryota</taxon>
        <taxon>Fungi</taxon>
        <taxon>Dikarya</taxon>
        <taxon>Ascomycota</taxon>
        <taxon>Pezizomycotina</taxon>
        <taxon>Sordariomycetes</taxon>
        <taxon>Hypocreomycetidae</taxon>
        <taxon>Hypocreales</taxon>
        <taxon>Bionectriaceae</taxon>
        <taxon>Hapsidospora</taxon>
    </lineage>
</organism>
<name>A0A086SV80_HAPC1</name>
<accession>A0A086SV80</accession>
<evidence type="ECO:0000256" key="10">
    <source>
        <dbReference type="ARBA" id="ARBA00023157"/>
    </source>
</evidence>
<dbReference type="Gene3D" id="2.70.50.70">
    <property type="match status" value="1"/>
</dbReference>
<protein>
    <recommendedName>
        <fullName evidence="15">lytic cellulose monooxygenase (C4-dehydrogenating)</fullName>
        <ecNumber evidence="15">1.14.99.56</ecNumber>
    </recommendedName>
</protein>
<dbReference type="InterPro" id="IPR005103">
    <property type="entry name" value="AA9_LPMO"/>
</dbReference>
<dbReference type="HOGENOM" id="CLU_031730_4_2_1"/>
<evidence type="ECO:0000256" key="8">
    <source>
        <dbReference type="ARBA" id="ARBA00023008"/>
    </source>
</evidence>
<evidence type="ECO:0000256" key="14">
    <source>
        <dbReference type="ARBA" id="ARBA00045077"/>
    </source>
</evidence>
<dbReference type="EMBL" id="JPKY01000151">
    <property type="protein sequence ID" value="KFH41012.1"/>
    <property type="molecule type" value="Genomic_DNA"/>
</dbReference>
<dbReference type="Proteomes" id="UP000029964">
    <property type="component" value="Unassembled WGS sequence"/>
</dbReference>
<comment type="subcellular location">
    <subcellularLocation>
        <location evidence="2">Secreted</location>
    </subcellularLocation>
</comment>
<comment type="similarity">
    <text evidence="13">Belongs to the polysaccharide monooxygenase AA9 family.</text>
</comment>
<comment type="cofactor">
    <cofactor evidence="1">
        <name>Cu(2+)</name>
        <dbReference type="ChEBI" id="CHEBI:29036"/>
    </cofactor>
</comment>
<evidence type="ECO:0000256" key="4">
    <source>
        <dbReference type="ARBA" id="ARBA00022723"/>
    </source>
</evidence>
<evidence type="ECO:0000256" key="5">
    <source>
        <dbReference type="ARBA" id="ARBA00022729"/>
    </source>
</evidence>
<dbReference type="PANTHER" id="PTHR33353">
    <property type="entry name" value="PUTATIVE (AFU_ORTHOLOGUE AFUA_1G12560)-RELATED"/>
    <property type="match status" value="1"/>
</dbReference>
<keyword evidence="4" id="KW-0479">Metal-binding</keyword>
<evidence type="ECO:0000313" key="19">
    <source>
        <dbReference type="Proteomes" id="UP000029964"/>
    </source>
</evidence>
<keyword evidence="12" id="KW-0624">Polysaccharide degradation</keyword>
<keyword evidence="19" id="KW-1185">Reference proteome</keyword>
<evidence type="ECO:0000256" key="6">
    <source>
        <dbReference type="ARBA" id="ARBA00023001"/>
    </source>
</evidence>
<keyword evidence="11" id="KW-0119">Carbohydrate metabolism</keyword>
<evidence type="ECO:0000256" key="12">
    <source>
        <dbReference type="ARBA" id="ARBA00023326"/>
    </source>
</evidence>
<feature type="domain" description="Auxiliary Activity family 9 catalytic" evidence="17">
    <location>
        <begin position="18"/>
        <end position="220"/>
    </location>
</feature>
<dbReference type="GO" id="GO:0046872">
    <property type="term" value="F:metal ion binding"/>
    <property type="evidence" value="ECO:0007669"/>
    <property type="project" value="UniProtKB-KW"/>
</dbReference>
<dbReference type="GO" id="GO:0030245">
    <property type="term" value="P:cellulose catabolic process"/>
    <property type="evidence" value="ECO:0007669"/>
    <property type="project" value="UniProtKB-KW"/>
</dbReference>
<keyword evidence="6" id="KW-0136">Cellulose degradation</keyword>
<keyword evidence="8" id="KW-0186">Copper</keyword>
<gene>
    <name evidence="18" type="ORF">ACRE_082740</name>
</gene>
<keyword evidence="7" id="KW-0560">Oxidoreductase</keyword>
<keyword evidence="9" id="KW-0503">Monooxygenase</keyword>
<evidence type="ECO:0000256" key="1">
    <source>
        <dbReference type="ARBA" id="ARBA00001973"/>
    </source>
</evidence>
<feature type="chain" id="PRO_5001815003" description="lytic cellulose monooxygenase (C4-dehydrogenating)" evidence="16">
    <location>
        <begin position="18"/>
        <end position="230"/>
    </location>
</feature>
<comment type="catalytic activity">
    <reaction evidence="14">
        <text>[(1-&gt;4)-beta-D-glucosyl]n+m + reduced acceptor + O2 = 4-dehydro-beta-D-glucosyl-[(1-&gt;4)-beta-D-glucosyl]n-1 + [(1-&gt;4)-beta-D-glucosyl]m + acceptor + H2O.</text>
        <dbReference type="EC" id="1.14.99.56"/>
    </reaction>
</comment>
<evidence type="ECO:0000256" key="13">
    <source>
        <dbReference type="ARBA" id="ARBA00044502"/>
    </source>
</evidence>
<feature type="signal peptide" evidence="16">
    <location>
        <begin position="1"/>
        <end position="17"/>
    </location>
</feature>
<evidence type="ECO:0000313" key="18">
    <source>
        <dbReference type="EMBL" id="KFH41012.1"/>
    </source>
</evidence>
<reference evidence="19" key="1">
    <citation type="journal article" date="2014" name="Genome Announc.">
        <title>Genome sequence and annotation of Acremonium chrysogenum, producer of the beta-lactam antibiotic cephalosporin C.</title>
        <authorList>
            <person name="Terfehr D."/>
            <person name="Dahlmann T.A."/>
            <person name="Specht T."/>
            <person name="Zadra I."/>
            <person name="Kuernsteiner H."/>
            <person name="Kueck U."/>
        </authorList>
    </citation>
    <scope>NUCLEOTIDE SEQUENCE [LARGE SCALE GENOMIC DNA]</scope>
    <source>
        <strain evidence="19">ATCC 11550 / CBS 779.69 / DSM 880 / IAM 14645 / JCM 23072 / IMI 49137</strain>
    </source>
</reference>
<evidence type="ECO:0000256" key="11">
    <source>
        <dbReference type="ARBA" id="ARBA00023277"/>
    </source>
</evidence>
<evidence type="ECO:0000259" key="17">
    <source>
        <dbReference type="Pfam" id="PF03443"/>
    </source>
</evidence>